<evidence type="ECO:0000256" key="3">
    <source>
        <dbReference type="ARBA" id="ARBA00022840"/>
    </source>
</evidence>
<dbReference type="GO" id="GO:0005524">
    <property type="term" value="F:ATP binding"/>
    <property type="evidence" value="ECO:0007669"/>
    <property type="project" value="UniProtKB-KW"/>
</dbReference>
<evidence type="ECO:0000313" key="7">
    <source>
        <dbReference type="EMBL" id="GLU50385.1"/>
    </source>
</evidence>
<evidence type="ECO:0000259" key="6">
    <source>
        <dbReference type="SMART" id="SM01016"/>
    </source>
</evidence>
<keyword evidence="2" id="KW-0547">Nucleotide-binding</keyword>
<evidence type="ECO:0008006" key="9">
    <source>
        <dbReference type="Google" id="ProtNLM"/>
    </source>
</evidence>
<proteinExistence type="predicted"/>
<evidence type="ECO:0000256" key="1">
    <source>
        <dbReference type="ARBA" id="ARBA00022598"/>
    </source>
</evidence>
<evidence type="ECO:0000256" key="2">
    <source>
        <dbReference type="ARBA" id="ARBA00022741"/>
    </source>
</evidence>
<feature type="domain" description="DALR anticodon binding" evidence="5">
    <location>
        <begin position="251"/>
        <end position="384"/>
    </location>
</feature>
<organism evidence="7 8">
    <name type="scientific">Nocardiopsis ansamitocini</name>
    <dbReference type="NCBI Taxonomy" id="1670832"/>
    <lineage>
        <taxon>Bacteria</taxon>
        <taxon>Bacillati</taxon>
        <taxon>Actinomycetota</taxon>
        <taxon>Actinomycetes</taxon>
        <taxon>Streptosporangiales</taxon>
        <taxon>Nocardiopsidaceae</taxon>
        <taxon>Nocardiopsis</taxon>
    </lineage>
</organism>
<evidence type="ECO:0000259" key="5">
    <source>
        <dbReference type="SMART" id="SM00836"/>
    </source>
</evidence>
<dbReference type="SMART" id="SM01016">
    <property type="entry name" value="Arg_tRNA_synt_N"/>
    <property type="match status" value="1"/>
</dbReference>
<gene>
    <name evidence="7" type="ORF">Nans01_47360</name>
</gene>
<dbReference type="InterPro" id="IPR005148">
    <property type="entry name" value="Arg-tRNA-synth_N"/>
</dbReference>
<feature type="domain" description="Arginyl tRNA synthetase N-terminal" evidence="6">
    <location>
        <begin position="16"/>
        <end position="97"/>
    </location>
</feature>
<dbReference type="GO" id="GO:0005737">
    <property type="term" value="C:cytoplasm"/>
    <property type="evidence" value="ECO:0007669"/>
    <property type="project" value="InterPro"/>
</dbReference>
<sequence>MSRLAPPLGTPAGVDALLRASCAAALGVPTERLPPAQPRRARPGSGADYASSLPLRLAGPFRRSAADLAVRAAAILRENPAVAGSGVEGAAFLTLTLTPTSRLGPVVAAAADPWSYLAGGGPQPAIERSAQPPLRDLAQAGDLAAARDLARADARLRIAAAVGHGVEAPSSGAGEGTGWRDRYIDAPDPQGASAKLLAVIGEAAARFSFCRSPSDRVRPDEATGPGLPALPSAWAPGTWARAVGANPAFAVRYAHAHARATRDLWAPASGRPPGGWDFGDPVAAAALAEPAAADLVSTLFDGPAALAAAARRSEPHILVRYLEELSAAYHEWWESCDAITGDTLHRDADACAQTAAARLDVCEATAGVLRVGLFLIGVPAPTRP</sequence>
<dbReference type="SMART" id="SM00836">
    <property type="entry name" value="DALR_1"/>
    <property type="match status" value="1"/>
</dbReference>
<dbReference type="Proteomes" id="UP001165092">
    <property type="component" value="Unassembled WGS sequence"/>
</dbReference>
<protein>
    <recommendedName>
        <fullName evidence="9">Arginyl-tRNA synthetase</fullName>
    </recommendedName>
</protein>
<dbReference type="SUPFAM" id="SSF47323">
    <property type="entry name" value="Anticodon-binding domain of a subclass of class I aminoacyl-tRNA synthetases"/>
    <property type="match status" value="1"/>
</dbReference>
<feature type="region of interest" description="Disordered" evidence="4">
    <location>
        <begin position="29"/>
        <end position="49"/>
    </location>
</feature>
<dbReference type="EMBL" id="BSQG01000014">
    <property type="protein sequence ID" value="GLU50385.1"/>
    <property type="molecule type" value="Genomic_DNA"/>
</dbReference>
<name>A0A9W6PB07_9ACTN</name>
<evidence type="ECO:0000256" key="4">
    <source>
        <dbReference type="SAM" id="MobiDB-lite"/>
    </source>
</evidence>
<dbReference type="GO" id="GO:0004814">
    <property type="term" value="F:arginine-tRNA ligase activity"/>
    <property type="evidence" value="ECO:0007669"/>
    <property type="project" value="InterPro"/>
</dbReference>
<reference evidence="7" key="1">
    <citation type="submission" date="2023-02" db="EMBL/GenBank/DDBJ databases">
        <title>Nocardiopsis ansamitocini NBRC 112285.</title>
        <authorList>
            <person name="Ichikawa N."/>
            <person name="Sato H."/>
            <person name="Tonouchi N."/>
        </authorList>
    </citation>
    <scope>NUCLEOTIDE SEQUENCE</scope>
    <source>
        <strain evidence="7">NBRC 112285</strain>
    </source>
</reference>
<dbReference type="Gene3D" id="1.10.730.10">
    <property type="entry name" value="Isoleucyl-tRNA Synthetase, Domain 1"/>
    <property type="match status" value="1"/>
</dbReference>
<keyword evidence="8" id="KW-1185">Reference proteome</keyword>
<dbReference type="GO" id="GO:0006420">
    <property type="term" value="P:arginyl-tRNA aminoacylation"/>
    <property type="evidence" value="ECO:0007669"/>
    <property type="project" value="InterPro"/>
</dbReference>
<keyword evidence="3" id="KW-0067">ATP-binding</keyword>
<comment type="caution">
    <text evidence="7">The sequence shown here is derived from an EMBL/GenBank/DDBJ whole genome shotgun (WGS) entry which is preliminary data.</text>
</comment>
<dbReference type="InterPro" id="IPR009080">
    <property type="entry name" value="tRNAsynth_Ia_anticodon-bd"/>
</dbReference>
<dbReference type="AlphaFoldDB" id="A0A9W6PB07"/>
<dbReference type="InterPro" id="IPR008909">
    <property type="entry name" value="DALR_anticod-bd"/>
</dbReference>
<dbReference type="RefSeq" id="WP_285761914.1">
    <property type="nucleotide sequence ID" value="NZ_BSQG01000014.1"/>
</dbReference>
<accession>A0A9W6PB07</accession>
<evidence type="ECO:0000313" key="8">
    <source>
        <dbReference type="Proteomes" id="UP001165092"/>
    </source>
</evidence>
<keyword evidence="1" id="KW-0436">Ligase</keyword>
<dbReference type="Pfam" id="PF05746">
    <property type="entry name" value="DALR_1"/>
    <property type="match status" value="1"/>
</dbReference>